<organism evidence="3 4">
    <name type="scientific">Rubroshorea leprosula</name>
    <dbReference type="NCBI Taxonomy" id="152421"/>
    <lineage>
        <taxon>Eukaryota</taxon>
        <taxon>Viridiplantae</taxon>
        <taxon>Streptophyta</taxon>
        <taxon>Embryophyta</taxon>
        <taxon>Tracheophyta</taxon>
        <taxon>Spermatophyta</taxon>
        <taxon>Magnoliopsida</taxon>
        <taxon>eudicotyledons</taxon>
        <taxon>Gunneridae</taxon>
        <taxon>Pentapetalae</taxon>
        <taxon>rosids</taxon>
        <taxon>malvids</taxon>
        <taxon>Malvales</taxon>
        <taxon>Dipterocarpaceae</taxon>
        <taxon>Rubroshorea</taxon>
    </lineage>
</organism>
<comment type="caution">
    <text evidence="3">The sequence shown here is derived from an EMBL/GenBank/DDBJ whole genome shotgun (WGS) entry which is preliminary data.</text>
</comment>
<dbReference type="PANTHER" id="PTHR12854:SF7">
    <property type="entry name" value="ATAXIN-2 HOMOLOG"/>
    <property type="match status" value="1"/>
</dbReference>
<feature type="region of interest" description="Disordered" evidence="1">
    <location>
        <begin position="478"/>
        <end position="546"/>
    </location>
</feature>
<dbReference type="Pfam" id="PF06741">
    <property type="entry name" value="LsmAD"/>
    <property type="match status" value="1"/>
</dbReference>
<dbReference type="InterPro" id="IPR045117">
    <property type="entry name" value="ATXN2-like"/>
</dbReference>
<feature type="compositionally biased region" description="Polar residues" evidence="1">
    <location>
        <begin position="478"/>
        <end position="492"/>
    </location>
</feature>
<dbReference type="SMART" id="SM01272">
    <property type="entry name" value="LsmAD"/>
    <property type="match status" value="1"/>
</dbReference>
<dbReference type="Pfam" id="PF14438">
    <property type="entry name" value="SM-ATX"/>
    <property type="match status" value="1"/>
</dbReference>
<evidence type="ECO:0000313" key="3">
    <source>
        <dbReference type="EMBL" id="GKV09888.1"/>
    </source>
</evidence>
<dbReference type="GO" id="GO:0034063">
    <property type="term" value="P:stress granule assembly"/>
    <property type="evidence" value="ECO:0007669"/>
    <property type="project" value="TreeGrafter"/>
</dbReference>
<keyword evidence="4" id="KW-1185">Reference proteome</keyword>
<name>A0AAV5JET6_9ROSI</name>
<accession>A0AAV5JET6</accession>
<dbReference type="GO" id="GO:0010494">
    <property type="term" value="C:cytoplasmic stress granule"/>
    <property type="evidence" value="ECO:0007669"/>
    <property type="project" value="TreeGrafter"/>
</dbReference>
<evidence type="ECO:0000259" key="2">
    <source>
        <dbReference type="SMART" id="SM01272"/>
    </source>
</evidence>
<protein>
    <recommendedName>
        <fullName evidence="2">LsmAD domain-containing protein</fullName>
    </recommendedName>
</protein>
<dbReference type="InterPro" id="IPR009604">
    <property type="entry name" value="LsmAD_domain"/>
</dbReference>
<dbReference type="PANTHER" id="PTHR12854">
    <property type="entry name" value="ATAXIN 2-RELATED"/>
    <property type="match status" value="1"/>
</dbReference>
<dbReference type="GO" id="GO:0003729">
    <property type="term" value="F:mRNA binding"/>
    <property type="evidence" value="ECO:0007669"/>
    <property type="project" value="TreeGrafter"/>
</dbReference>
<gene>
    <name evidence="3" type="ORF">SLEP1_g21323</name>
</gene>
<reference evidence="3 4" key="1">
    <citation type="journal article" date="2021" name="Commun. Biol.">
        <title>The genome of Shorea leprosula (Dipterocarpaceae) highlights the ecological relevance of drought in aseasonal tropical rainforests.</title>
        <authorList>
            <person name="Ng K.K.S."/>
            <person name="Kobayashi M.J."/>
            <person name="Fawcett J.A."/>
            <person name="Hatakeyama M."/>
            <person name="Paape T."/>
            <person name="Ng C.H."/>
            <person name="Ang C.C."/>
            <person name="Tnah L.H."/>
            <person name="Lee C.T."/>
            <person name="Nishiyama T."/>
            <person name="Sese J."/>
            <person name="O'Brien M.J."/>
            <person name="Copetti D."/>
            <person name="Mohd Noor M.I."/>
            <person name="Ong R.C."/>
            <person name="Putra M."/>
            <person name="Sireger I.Z."/>
            <person name="Indrioko S."/>
            <person name="Kosugi Y."/>
            <person name="Izuno A."/>
            <person name="Isagi Y."/>
            <person name="Lee S.L."/>
            <person name="Shimizu K.K."/>
        </authorList>
    </citation>
    <scope>NUCLEOTIDE SEQUENCE [LARGE SCALE GENOMIC DNA]</scope>
    <source>
        <strain evidence="3">214</strain>
    </source>
</reference>
<sequence length="641" mass="70233">MNLQQGPLPKSYANGFGRRRGGDRDVGVRLENKLQFGKSNPGRISNAAGGKVGGPSPDRLVYLATCLIGHTVEVHVKNGSIFTGIFHATDAERDFGIILMMARLIKDGTLQGEKAFAEFVSKAPLKTLVIPAKELVQVIAKDVAVTKDGLASELRHEKLQEIMTDSAISQSHRVEMERELEPWVPDEDDPQHPELENIFDGHGNRNWNQFETNELLFGVKSTFNEELYTTRLEKGPQMRELEKEAMRIAREIEGEDTQDLHLAEERGLHLHDNFDLDEETRFSSVYRSRGVDDSGYEEDEEIVLDSHNIETFGGASASVSNKPTDFTSLKCSERVVPSSSSLMDETPSSQSTSVVDINLSGSNDLARQLVSEVPFRSSSNSESRIQDNLPDDFEGSSDPKDSVENQSLTKDPDLSIPMDSQSLLIDKTNSCNKVELSANTTTSAVVHASSKDGEKLSLNEVSEDPASSKVPGEVQLVNSRGQEGSSTSSNSDHVGAAAASAFSHPGLSPSSSVGSLSSEKSTLNPHAKEFKLNPNAKSFTPSQTTVRLRSPVSDGSFYYPPNVSPVTHIHGMPFGFGIGPSFAPHQPLIFNQAMAPMQSPQAYIHPKGPHQYGQQQMFLEQSRQVVYMPSYPPEMPYKGRN</sequence>
<feature type="region of interest" description="Disordered" evidence="1">
    <location>
        <begin position="373"/>
        <end position="417"/>
    </location>
</feature>
<dbReference type="EMBL" id="BPVZ01000031">
    <property type="protein sequence ID" value="GKV09888.1"/>
    <property type="molecule type" value="Genomic_DNA"/>
</dbReference>
<dbReference type="Proteomes" id="UP001054252">
    <property type="component" value="Unassembled WGS sequence"/>
</dbReference>
<dbReference type="InterPro" id="IPR025852">
    <property type="entry name" value="SM_dom_ATX"/>
</dbReference>
<proteinExistence type="predicted"/>
<evidence type="ECO:0000313" key="4">
    <source>
        <dbReference type="Proteomes" id="UP001054252"/>
    </source>
</evidence>
<feature type="region of interest" description="Disordered" evidence="1">
    <location>
        <begin position="1"/>
        <end position="24"/>
    </location>
</feature>
<feature type="domain" description="LsmAD" evidence="2">
    <location>
        <begin position="217"/>
        <end position="288"/>
    </location>
</feature>
<feature type="compositionally biased region" description="Polar residues" evidence="1">
    <location>
        <begin position="535"/>
        <end position="546"/>
    </location>
</feature>
<dbReference type="AlphaFoldDB" id="A0AAV5JET6"/>
<evidence type="ECO:0000256" key="1">
    <source>
        <dbReference type="SAM" id="MobiDB-lite"/>
    </source>
</evidence>
<feature type="compositionally biased region" description="Low complexity" evidence="1">
    <location>
        <begin position="500"/>
        <end position="521"/>
    </location>
</feature>